<evidence type="ECO:0000313" key="1">
    <source>
        <dbReference type="EMBL" id="PLS08413.1"/>
    </source>
</evidence>
<organism evidence="1 2">
    <name type="scientific">Neobacillus cucumis</name>
    <dbReference type="NCBI Taxonomy" id="1740721"/>
    <lineage>
        <taxon>Bacteria</taxon>
        <taxon>Bacillati</taxon>
        <taxon>Bacillota</taxon>
        <taxon>Bacilli</taxon>
        <taxon>Bacillales</taxon>
        <taxon>Bacillaceae</taxon>
        <taxon>Neobacillus</taxon>
    </lineage>
</organism>
<proteinExistence type="predicted"/>
<protein>
    <submittedName>
        <fullName evidence="1">Uncharacterized protein</fullName>
    </submittedName>
</protein>
<evidence type="ECO:0000313" key="2">
    <source>
        <dbReference type="Proteomes" id="UP000234950"/>
    </source>
</evidence>
<gene>
    <name evidence="1" type="ORF">CVD27_03115</name>
</gene>
<dbReference type="RefSeq" id="WP_101646432.1">
    <property type="nucleotide sequence ID" value="NZ_PGVE01000017.1"/>
</dbReference>
<reference evidence="1 2" key="1">
    <citation type="submission" date="2017-11" db="EMBL/GenBank/DDBJ databases">
        <title>Comparitive Functional Genomics of Dry Heat Resistant strains isolated from the Viking Spacecraft.</title>
        <authorList>
            <person name="Seuylemezian A."/>
            <person name="Cooper K."/>
            <person name="Vaishampayan P."/>
        </authorList>
    </citation>
    <scope>NUCLEOTIDE SEQUENCE [LARGE SCALE GENOMIC DNA]</scope>
    <source>
        <strain evidence="1 2">V32-6</strain>
    </source>
</reference>
<name>A0A2N5HSD4_9BACI</name>
<keyword evidence="2" id="KW-1185">Reference proteome</keyword>
<comment type="caution">
    <text evidence="1">The sequence shown here is derived from an EMBL/GenBank/DDBJ whole genome shotgun (WGS) entry which is preliminary data.</text>
</comment>
<accession>A0A2N5HSD4</accession>
<sequence>MFNDYEVYQIMKLRQEEVERKAQNAWKVADYQRDSLFQKLVKKFKPKQQLTIVKTNCDCVCCC</sequence>
<dbReference type="EMBL" id="PGVE01000017">
    <property type="protein sequence ID" value="PLS08413.1"/>
    <property type="molecule type" value="Genomic_DNA"/>
</dbReference>
<dbReference type="Proteomes" id="UP000234950">
    <property type="component" value="Unassembled WGS sequence"/>
</dbReference>
<dbReference type="AlphaFoldDB" id="A0A2N5HSD4"/>
<dbReference type="OrthoDB" id="2924970at2"/>